<dbReference type="KEGG" id="cpi:Cpin_1712"/>
<dbReference type="PROSITE" id="PS51257">
    <property type="entry name" value="PROKAR_LIPOPROTEIN"/>
    <property type="match status" value="1"/>
</dbReference>
<accession>A0A979GP99</accession>
<dbReference type="Proteomes" id="UP000002215">
    <property type="component" value="Chromosome"/>
</dbReference>
<protein>
    <recommendedName>
        <fullName evidence="2">DUF4397 domain-containing protein</fullName>
    </recommendedName>
</protein>
<dbReference type="InterPro" id="IPR025510">
    <property type="entry name" value="DUF4397"/>
</dbReference>
<feature type="domain" description="DUF4397" evidence="2">
    <location>
        <begin position="36"/>
        <end position="143"/>
    </location>
</feature>
<evidence type="ECO:0000313" key="3">
    <source>
        <dbReference type="EMBL" id="ACU59208.1"/>
    </source>
</evidence>
<organism evidence="3 4">
    <name type="scientific">Chitinophaga pinensis (strain ATCC 43595 / DSM 2588 / LMG 13176 / NBRC 15968 / NCIMB 11800 / UQM 2034)</name>
    <dbReference type="NCBI Taxonomy" id="485918"/>
    <lineage>
        <taxon>Bacteria</taxon>
        <taxon>Pseudomonadati</taxon>
        <taxon>Bacteroidota</taxon>
        <taxon>Chitinophagia</taxon>
        <taxon>Chitinophagales</taxon>
        <taxon>Chitinophagaceae</taxon>
        <taxon>Chitinophaga</taxon>
    </lineage>
</organism>
<evidence type="ECO:0000256" key="1">
    <source>
        <dbReference type="SAM" id="SignalP"/>
    </source>
</evidence>
<dbReference type="AlphaFoldDB" id="A0A979GP99"/>
<proteinExistence type="predicted"/>
<feature type="signal peptide" evidence="1">
    <location>
        <begin position="1"/>
        <end position="22"/>
    </location>
</feature>
<dbReference type="Pfam" id="PF14344">
    <property type="entry name" value="DUF4397"/>
    <property type="match status" value="1"/>
</dbReference>
<feature type="chain" id="PRO_5038053581" description="DUF4397 domain-containing protein" evidence="1">
    <location>
        <begin position="23"/>
        <end position="240"/>
    </location>
</feature>
<gene>
    <name evidence="3" type="ordered locus">Cpin_1712</name>
</gene>
<name>A0A979GP99_CHIPD</name>
<reference evidence="4" key="1">
    <citation type="submission" date="2009-08" db="EMBL/GenBank/DDBJ databases">
        <title>The complete genome of Chitinophaga pinensis DSM 2588.</title>
        <authorList>
            <consortium name="US DOE Joint Genome Institute (JGI-PGF)"/>
            <person name="Lucas S."/>
            <person name="Copeland A."/>
            <person name="Lapidus A."/>
            <person name="Glavina del Rio T."/>
            <person name="Dalin E."/>
            <person name="Tice H."/>
            <person name="Bruce D."/>
            <person name="Goodwin L."/>
            <person name="Pitluck S."/>
            <person name="Kyrpides N."/>
            <person name="Mavromatis K."/>
            <person name="Ivanova N."/>
            <person name="Mikhailova N."/>
            <person name="Sims D."/>
            <person name="Meinche L."/>
            <person name="Brettin T."/>
            <person name="Detter J.C."/>
            <person name="Han C."/>
            <person name="Larimer F."/>
            <person name="Land M."/>
            <person name="Hauser L."/>
            <person name="Markowitz V."/>
            <person name="Cheng J.-F."/>
            <person name="Hugenholtz P."/>
            <person name="Woyke T."/>
            <person name="Wu D."/>
            <person name="Spring S."/>
            <person name="Klenk H.-P."/>
            <person name="Eisen J.A."/>
        </authorList>
    </citation>
    <scope>NUCLEOTIDE SEQUENCE [LARGE SCALE GENOMIC DNA]</scope>
    <source>
        <strain evidence="4">ATCC 43595 / DSM 2588 / LMG 13176 / NBRC 15968 / NCIMB 11800 / UQM 2034</strain>
    </source>
</reference>
<evidence type="ECO:0000313" key="4">
    <source>
        <dbReference type="Proteomes" id="UP000002215"/>
    </source>
</evidence>
<keyword evidence="1" id="KW-0732">Signal</keyword>
<sequence>MIIMKHWRYCLLLILVTAGIFACNKNGDESIPVTSSNINVFQAVPGKLFDVLIDTTTMTTDLAYGESSGYHAFEARRYNLLVRVAGRPDSPFVGGQISLRNGHYYSVFLSLDNGNNPQALLVEDALGGTRAGFGRMRYINLSDSYINRASRLTIDIKTFTTSDTRQDTARYFRRLSYLAATDFVDVPIGPHFLVVTYPDSTLSLNGNGQAFQVDDQKQYTIIGYGNALKADSFKIATFIH</sequence>
<reference evidence="3 4" key="2">
    <citation type="journal article" date="2010" name="Stand. Genomic Sci.">
        <title>Complete genome sequence of Chitinophaga pinensis type strain (UQM 2034).</title>
        <authorList>
            <person name="Glavina Del Rio T."/>
            <person name="Abt B."/>
            <person name="Spring S."/>
            <person name="Lapidus A."/>
            <person name="Nolan M."/>
            <person name="Tice H."/>
            <person name="Copeland A."/>
            <person name="Cheng J.F."/>
            <person name="Chen F."/>
            <person name="Bruce D."/>
            <person name="Goodwin L."/>
            <person name="Pitluck S."/>
            <person name="Ivanova N."/>
            <person name="Mavromatis K."/>
            <person name="Mikhailova N."/>
            <person name="Pati A."/>
            <person name="Chen A."/>
            <person name="Palaniappan K."/>
            <person name="Land M."/>
            <person name="Hauser L."/>
            <person name="Chang Y.J."/>
            <person name="Jeffries C.D."/>
            <person name="Chain P."/>
            <person name="Saunders E."/>
            <person name="Detter J.C."/>
            <person name="Brettin T."/>
            <person name="Rohde M."/>
            <person name="Goker M."/>
            <person name="Bristow J."/>
            <person name="Eisen J.A."/>
            <person name="Markowitz V."/>
            <person name="Hugenholtz P."/>
            <person name="Kyrpides N.C."/>
            <person name="Klenk H.P."/>
            <person name="Lucas S."/>
        </authorList>
    </citation>
    <scope>NUCLEOTIDE SEQUENCE [LARGE SCALE GENOMIC DNA]</scope>
    <source>
        <strain evidence="4">ATCC 43595 / DSM 2588 / LMG 13176 / NBRC 15968 / NCIMB 11800 / UQM 2034</strain>
    </source>
</reference>
<dbReference type="EMBL" id="CP001699">
    <property type="protein sequence ID" value="ACU59208.1"/>
    <property type="molecule type" value="Genomic_DNA"/>
</dbReference>
<evidence type="ECO:0000259" key="2">
    <source>
        <dbReference type="Pfam" id="PF14344"/>
    </source>
</evidence>
<dbReference type="OrthoDB" id="649338at2"/>